<dbReference type="AlphaFoldDB" id="A0A979GZN6"/>
<feature type="domain" description="HTH hxlR-type" evidence="4">
    <location>
        <begin position="19"/>
        <end position="117"/>
    </location>
</feature>
<evidence type="ECO:0000259" key="4">
    <source>
        <dbReference type="PROSITE" id="PS51118"/>
    </source>
</evidence>
<dbReference type="EMBL" id="CP001699">
    <property type="protein sequence ID" value="ACU64144.1"/>
    <property type="molecule type" value="Genomic_DNA"/>
</dbReference>
<dbReference type="Gene3D" id="1.10.10.10">
    <property type="entry name" value="Winged helix-like DNA-binding domain superfamily/Winged helix DNA-binding domain"/>
    <property type="match status" value="1"/>
</dbReference>
<evidence type="ECO:0000256" key="3">
    <source>
        <dbReference type="ARBA" id="ARBA00023163"/>
    </source>
</evidence>
<evidence type="ECO:0000313" key="5">
    <source>
        <dbReference type="EMBL" id="ACU64144.1"/>
    </source>
</evidence>
<dbReference type="Pfam" id="PF01638">
    <property type="entry name" value="HxlR"/>
    <property type="match status" value="1"/>
</dbReference>
<keyword evidence="2" id="KW-0238">DNA-binding</keyword>
<organism evidence="5 6">
    <name type="scientific">Chitinophaga pinensis (strain ATCC 43595 / DSM 2588 / LMG 13176 / NBRC 15968 / NCIMB 11800 / UQM 2034)</name>
    <dbReference type="NCBI Taxonomy" id="485918"/>
    <lineage>
        <taxon>Bacteria</taxon>
        <taxon>Pseudomonadati</taxon>
        <taxon>Bacteroidota</taxon>
        <taxon>Chitinophagia</taxon>
        <taxon>Chitinophagales</taxon>
        <taxon>Chitinophagaceae</taxon>
        <taxon>Chitinophaga</taxon>
    </lineage>
</organism>
<sequence>MNDDDYDDMIKKIKKRSACPISFSLDFLGDKWTLLIVRDILLNNKNTFGEFIQSAEGIATNVLTDRLKMLESEGFIMKYPVPGKPRVAYCLTERGVGLIPIIMEMAIWGVSENNTEIKKELTAALKKDKTGVLSALSNKHLEIYEQRKGTRIKSDL</sequence>
<dbReference type="KEGG" id="cpi:Cpin_6743"/>
<protein>
    <submittedName>
        <fullName evidence="5">Transcriptional regulator, HxlR family</fullName>
    </submittedName>
</protein>
<evidence type="ECO:0000256" key="1">
    <source>
        <dbReference type="ARBA" id="ARBA00023015"/>
    </source>
</evidence>
<gene>
    <name evidence="5" type="ordered locus">Cpin_6743</name>
</gene>
<keyword evidence="3" id="KW-0804">Transcription</keyword>
<reference evidence="5 6" key="2">
    <citation type="journal article" date="2010" name="Stand. Genomic Sci.">
        <title>Complete genome sequence of Chitinophaga pinensis type strain (UQM 2034).</title>
        <authorList>
            <person name="Glavina Del Rio T."/>
            <person name="Abt B."/>
            <person name="Spring S."/>
            <person name="Lapidus A."/>
            <person name="Nolan M."/>
            <person name="Tice H."/>
            <person name="Copeland A."/>
            <person name="Cheng J.F."/>
            <person name="Chen F."/>
            <person name="Bruce D."/>
            <person name="Goodwin L."/>
            <person name="Pitluck S."/>
            <person name="Ivanova N."/>
            <person name="Mavromatis K."/>
            <person name="Mikhailova N."/>
            <person name="Pati A."/>
            <person name="Chen A."/>
            <person name="Palaniappan K."/>
            <person name="Land M."/>
            <person name="Hauser L."/>
            <person name="Chang Y.J."/>
            <person name="Jeffries C.D."/>
            <person name="Chain P."/>
            <person name="Saunders E."/>
            <person name="Detter J.C."/>
            <person name="Brettin T."/>
            <person name="Rohde M."/>
            <person name="Goker M."/>
            <person name="Bristow J."/>
            <person name="Eisen J.A."/>
            <person name="Markowitz V."/>
            <person name="Hugenholtz P."/>
            <person name="Kyrpides N.C."/>
            <person name="Klenk H.P."/>
            <person name="Lucas S."/>
        </authorList>
    </citation>
    <scope>NUCLEOTIDE SEQUENCE [LARGE SCALE GENOMIC DNA]</scope>
    <source>
        <strain evidence="6">ATCC 43595 / DSM 2588 / LMG 13176 / NBRC 15968 / NCIMB 11800 / UQM 2034</strain>
    </source>
</reference>
<reference evidence="6" key="1">
    <citation type="submission" date="2009-08" db="EMBL/GenBank/DDBJ databases">
        <title>The complete genome of Chitinophaga pinensis DSM 2588.</title>
        <authorList>
            <consortium name="US DOE Joint Genome Institute (JGI-PGF)"/>
            <person name="Lucas S."/>
            <person name="Copeland A."/>
            <person name="Lapidus A."/>
            <person name="Glavina del Rio T."/>
            <person name="Dalin E."/>
            <person name="Tice H."/>
            <person name="Bruce D."/>
            <person name="Goodwin L."/>
            <person name="Pitluck S."/>
            <person name="Kyrpides N."/>
            <person name="Mavromatis K."/>
            <person name="Ivanova N."/>
            <person name="Mikhailova N."/>
            <person name="Sims D."/>
            <person name="Meinche L."/>
            <person name="Brettin T."/>
            <person name="Detter J.C."/>
            <person name="Han C."/>
            <person name="Larimer F."/>
            <person name="Land M."/>
            <person name="Hauser L."/>
            <person name="Markowitz V."/>
            <person name="Cheng J.-F."/>
            <person name="Hugenholtz P."/>
            <person name="Woyke T."/>
            <person name="Wu D."/>
            <person name="Spring S."/>
            <person name="Klenk H.-P."/>
            <person name="Eisen J.A."/>
        </authorList>
    </citation>
    <scope>NUCLEOTIDE SEQUENCE [LARGE SCALE GENOMIC DNA]</scope>
    <source>
        <strain evidence="6">ATCC 43595 / DSM 2588 / LMG 13176 / NBRC 15968 / NCIMB 11800 / UQM 2034</strain>
    </source>
</reference>
<dbReference type="InterPro" id="IPR036390">
    <property type="entry name" value="WH_DNA-bd_sf"/>
</dbReference>
<dbReference type="PANTHER" id="PTHR33204">
    <property type="entry name" value="TRANSCRIPTIONAL REGULATOR, MARR FAMILY"/>
    <property type="match status" value="1"/>
</dbReference>
<evidence type="ECO:0000256" key="2">
    <source>
        <dbReference type="ARBA" id="ARBA00023125"/>
    </source>
</evidence>
<dbReference type="Proteomes" id="UP000002215">
    <property type="component" value="Chromosome"/>
</dbReference>
<dbReference type="GO" id="GO:0003677">
    <property type="term" value="F:DNA binding"/>
    <property type="evidence" value="ECO:0007669"/>
    <property type="project" value="UniProtKB-KW"/>
</dbReference>
<dbReference type="PROSITE" id="PS51118">
    <property type="entry name" value="HTH_HXLR"/>
    <property type="match status" value="1"/>
</dbReference>
<dbReference type="SUPFAM" id="SSF46785">
    <property type="entry name" value="Winged helix' DNA-binding domain"/>
    <property type="match status" value="1"/>
</dbReference>
<evidence type="ECO:0000313" key="6">
    <source>
        <dbReference type="Proteomes" id="UP000002215"/>
    </source>
</evidence>
<dbReference type="InterPro" id="IPR002577">
    <property type="entry name" value="HTH_HxlR"/>
</dbReference>
<proteinExistence type="predicted"/>
<dbReference type="PANTHER" id="PTHR33204:SF37">
    <property type="entry name" value="HTH-TYPE TRANSCRIPTIONAL REGULATOR YODB"/>
    <property type="match status" value="1"/>
</dbReference>
<dbReference type="InterPro" id="IPR036388">
    <property type="entry name" value="WH-like_DNA-bd_sf"/>
</dbReference>
<name>A0A979GZN6_CHIPD</name>
<accession>A0A979GZN6</accession>
<keyword evidence="1" id="KW-0805">Transcription regulation</keyword>
<dbReference type="RefSeq" id="WP_012794307.1">
    <property type="nucleotide sequence ID" value="NC_013132.1"/>
</dbReference>